<name>A0A540VG08_9CHLR</name>
<dbReference type="GO" id="GO:1901982">
    <property type="term" value="F:maltose binding"/>
    <property type="evidence" value="ECO:0007669"/>
    <property type="project" value="TreeGrafter"/>
</dbReference>
<dbReference type="OrthoDB" id="9766758at2"/>
<evidence type="ECO:0000256" key="4">
    <source>
        <dbReference type="SAM" id="MobiDB-lite"/>
    </source>
</evidence>
<dbReference type="Gene3D" id="3.40.190.10">
    <property type="entry name" value="Periplasmic binding protein-like II"/>
    <property type="match status" value="2"/>
</dbReference>
<feature type="region of interest" description="Disordered" evidence="4">
    <location>
        <begin position="1"/>
        <end position="28"/>
    </location>
</feature>
<dbReference type="Proteomes" id="UP000317371">
    <property type="component" value="Unassembled WGS sequence"/>
</dbReference>
<evidence type="ECO:0000256" key="1">
    <source>
        <dbReference type="ARBA" id="ARBA00008520"/>
    </source>
</evidence>
<feature type="region of interest" description="Disordered" evidence="4">
    <location>
        <begin position="55"/>
        <end position="102"/>
    </location>
</feature>
<evidence type="ECO:0000256" key="2">
    <source>
        <dbReference type="ARBA" id="ARBA00022448"/>
    </source>
</evidence>
<protein>
    <submittedName>
        <fullName evidence="5">Extracellular solute-binding protein</fullName>
    </submittedName>
</protein>
<dbReference type="SUPFAM" id="SSF53850">
    <property type="entry name" value="Periplasmic binding protein-like II"/>
    <property type="match status" value="1"/>
</dbReference>
<evidence type="ECO:0000313" key="6">
    <source>
        <dbReference type="Proteomes" id="UP000317371"/>
    </source>
</evidence>
<dbReference type="GO" id="GO:0055052">
    <property type="term" value="C:ATP-binding cassette (ABC) transporter complex, substrate-binding subunit-containing"/>
    <property type="evidence" value="ECO:0007669"/>
    <property type="project" value="TreeGrafter"/>
</dbReference>
<evidence type="ECO:0000256" key="3">
    <source>
        <dbReference type="ARBA" id="ARBA00022729"/>
    </source>
</evidence>
<proteinExistence type="inferred from homology"/>
<dbReference type="GO" id="GO:0042956">
    <property type="term" value="P:maltodextrin transmembrane transport"/>
    <property type="evidence" value="ECO:0007669"/>
    <property type="project" value="TreeGrafter"/>
</dbReference>
<evidence type="ECO:0000313" key="5">
    <source>
        <dbReference type="EMBL" id="TQE95622.1"/>
    </source>
</evidence>
<dbReference type="GO" id="GO:0015768">
    <property type="term" value="P:maltose transport"/>
    <property type="evidence" value="ECO:0007669"/>
    <property type="project" value="TreeGrafter"/>
</dbReference>
<dbReference type="RefSeq" id="WP_141610157.1">
    <property type="nucleotide sequence ID" value="NZ_VIGC02000012.1"/>
</dbReference>
<organism evidence="5 6">
    <name type="scientific">Litorilinea aerophila</name>
    <dbReference type="NCBI Taxonomy" id="1204385"/>
    <lineage>
        <taxon>Bacteria</taxon>
        <taxon>Bacillati</taxon>
        <taxon>Chloroflexota</taxon>
        <taxon>Caldilineae</taxon>
        <taxon>Caldilineales</taxon>
        <taxon>Caldilineaceae</taxon>
        <taxon>Litorilinea</taxon>
    </lineage>
</organism>
<dbReference type="AlphaFoldDB" id="A0A540VG08"/>
<dbReference type="InParanoid" id="A0A540VG08"/>
<keyword evidence="6" id="KW-1185">Reference proteome</keyword>
<gene>
    <name evidence="5" type="ORF">FKZ61_10865</name>
</gene>
<dbReference type="PANTHER" id="PTHR30061:SF50">
    <property type="entry name" value="MALTOSE_MALTODEXTRIN-BINDING PERIPLASMIC PROTEIN"/>
    <property type="match status" value="1"/>
</dbReference>
<reference evidence="5 6" key="1">
    <citation type="submission" date="2019-06" db="EMBL/GenBank/DDBJ databases">
        <title>Genome sequence of Litorilinea aerophila BAA-2444.</title>
        <authorList>
            <person name="Maclea K.S."/>
            <person name="Maurais E.G."/>
            <person name="Iannazzi L.C."/>
        </authorList>
    </citation>
    <scope>NUCLEOTIDE SEQUENCE [LARGE SCALE GENOMIC DNA]</scope>
    <source>
        <strain evidence="5 6">ATCC BAA-2444</strain>
    </source>
</reference>
<comment type="similarity">
    <text evidence="1">Belongs to the bacterial solute-binding protein 1 family.</text>
</comment>
<dbReference type="EMBL" id="VIGC01000012">
    <property type="protein sequence ID" value="TQE95622.1"/>
    <property type="molecule type" value="Genomic_DNA"/>
</dbReference>
<dbReference type="InterPro" id="IPR006059">
    <property type="entry name" value="SBP"/>
</dbReference>
<keyword evidence="2" id="KW-0813">Transport</keyword>
<accession>A0A540VG08</accession>
<sequence>MDSRPWKVMRKVMPAETPRPQSAGGVGGRPSRLMLALVTCLALGLLLAACGRRGQTTPTPPPVTTAVAAESPNPAPSTPMVTPAGESAPILPTPTSTQAPTPVSGRLVLWHSWAQADGDALAAALERFQQRYPDVTVDTLFVADPDLLQSYGEAVQAGGGPDLVLAPNWWLGQMVAAGVVQPLDGLVDEAALRDYWPAALDSLRWQGRLYGLPIYMELVSLYYNRALVDEGRLPNTLDDLLALAQEDPRQGIGLYLSLYHLYWGIPAYGGQLLDADGRVVLDQNDGAARYLAWLVQADQTPGNFIDQDYGMLLDRFKKEEYAFFVDGPWSRDELQQALGEKLDVTLLPAGPVAPAQPWLNASGFFINPQASPEQQALALLFAREVSGPLGGPSMAGLARRLPAFRGAELGNDPILQGFFRQAAHAQALPAVPEMEQVWAYGGDMFLKVLAGGADPAQTVAETSALINEANGK</sequence>
<comment type="caution">
    <text evidence="5">The sequence shown here is derived from an EMBL/GenBank/DDBJ whole genome shotgun (WGS) entry which is preliminary data.</text>
</comment>
<dbReference type="FunCoup" id="A0A540VG08">
    <property type="interactions" value="140"/>
</dbReference>
<dbReference type="Pfam" id="PF13416">
    <property type="entry name" value="SBP_bac_8"/>
    <property type="match status" value="1"/>
</dbReference>
<keyword evidence="3" id="KW-0732">Signal</keyword>
<dbReference type="PANTHER" id="PTHR30061">
    <property type="entry name" value="MALTOSE-BINDING PERIPLASMIC PROTEIN"/>
    <property type="match status" value="1"/>
</dbReference>